<feature type="region of interest" description="Disordered" evidence="1">
    <location>
        <begin position="27"/>
        <end position="58"/>
    </location>
</feature>
<feature type="non-terminal residue" evidence="2">
    <location>
        <position position="1"/>
    </location>
</feature>
<evidence type="ECO:0000313" key="2">
    <source>
        <dbReference type="EMBL" id="GFD21975.1"/>
    </source>
</evidence>
<reference evidence="2" key="1">
    <citation type="journal article" date="2019" name="Sci. Rep.">
        <title>Draft genome of Tanacetum cinerariifolium, the natural source of mosquito coil.</title>
        <authorList>
            <person name="Yamashiro T."/>
            <person name="Shiraishi A."/>
            <person name="Satake H."/>
            <person name="Nakayama K."/>
        </authorList>
    </citation>
    <scope>NUCLEOTIDE SEQUENCE</scope>
</reference>
<dbReference type="EMBL" id="BKCJ011333671">
    <property type="protein sequence ID" value="GFD21975.1"/>
    <property type="molecule type" value="Genomic_DNA"/>
</dbReference>
<proteinExistence type="predicted"/>
<dbReference type="AlphaFoldDB" id="A0A699UFU6"/>
<sequence>PLLESSSSCSGNSFILDGAKRYGTRATGAASGIRSIWNSTGRPGGRPGKSSGNTSEKS</sequence>
<evidence type="ECO:0000256" key="1">
    <source>
        <dbReference type="SAM" id="MobiDB-lite"/>
    </source>
</evidence>
<organism evidence="2">
    <name type="scientific">Tanacetum cinerariifolium</name>
    <name type="common">Dalmatian daisy</name>
    <name type="synonym">Chrysanthemum cinerariifolium</name>
    <dbReference type="NCBI Taxonomy" id="118510"/>
    <lineage>
        <taxon>Eukaryota</taxon>
        <taxon>Viridiplantae</taxon>
        <taxon>Streptophyta</taxon>
        <taxon>Embryophyta</taxon>
        <taxon>Tracheophyta</taxon>
        <taxon>Spermatophyta</taxon>
        <taxon>Magnoliopsida</taxon>
        <taxon>eudicotyledons</taxon>
        <taxon>Gunneridae</taxon>
        <taxon>Pentapetalae</taxon>
        <taxon>asterids</taxon>
        <taxon>campanulids</taxon>
        <taxon>Asterales</taxon>
        <taxon>Asteraceae</taxon>
        <taxon>Asteroideae</taxon>
        <taxon>Anthemideae</taxon>
        <taxon>Anthemidinae</taxon>
        <taxon>Tanacetum</taxon>
    </lineage>
</organism>
<gene>
    <name evidence="2" type="ORF">Tci_893944</name>
</gene>
<protein>
    <submittedName>
        <fullName evidence="2">Uncharacterized protein</fullName>
    </submittedName>
</protein>
<name>A0A699UFU6_TANCI</name>
<accession>A0A699UFU6</accession>
<comment type="caution">
    <text evidence="2">The sequence shown here is derived from an EMBL/GenBank/DDBJ whole genome shotgun (WGS) entry which is preliminary data.</text>
</comment>